<dbReference type="PIRSF" id="PIRSF005963">
    <property type="entry name" value="Lipoyl_synth"/>
    <property type="match status" value="1"/>
</dbReference>
<dbReference type="InterPro" id="IPR031691">
    <property type="entry name" value="LIAS_N"/>
</dbReference>
<evidence type="ECO:0000256" key="5">
    <source>
        <dbReference type="ARBA" id="ARBA00023004"/>
    </source>
</evidence>
<sequence length="332" mass="38257">MTNQTDQNTQEYTDQYEAQRQKIQQKKARLNIGKEKEARNLERKPEWLRVGLPTGDNFKEVRKELREKKLFTVCEEASCPNMSECWSAKTATMMILGGTCTRACKFCHVDTGNPKGVVDFNEIENAAKMVETMSLKYLVVTSVDRDDLPDFGAGHFANVVKRINKDYPDTLVEVLIPDFNGESQHMDTLAKSNPFVIAQNIETVKRLTHDVRDRRAGYEQTLNCLKYYKENYPHIATKSSIMLGLGETHEEILETMQDLKNVGCDIVTLGQYMRPTMRHLKVERYYKPQEFEHYKKVAYEMGFEFVASGPLVRSSYKAADYLDHLRAKGHDI</sequence>
<accession>A0ABY0IFW7</accession>
<comment type="pathway">
    <text evidence="8">Protein modification; protein lipoylation via endogenous pathway; protein N(6)-(lipoyl)lysine from octanoyl-[acyl-carrier-protein]: step 2/2.</text>
</comment>
<evidence type="ECO:0000259" key="9">
    <source>
        <dbReference type="PROSITE" id="PS51918"/>
    </source>
</evidence>
<dbReference type="PANTHER" id="PTHR10949:SF0">
    <property type="entry name" value="LIPOYL SYNTHASE, MITOCHONDRIAL"/>
    <property type="match status" value="1"/>
</dbReference>
<feature type="binding site" evidence="8">
    <location>
        <position position="315"/>
    </location>
    <ligand>
        <name>[4Fe-4S] cluster</name>
        <dbReference type="ChEBI" id="CHEBI:49883"/>
        <label>1</label>
    </ligand>
</feature>
<evidence type="ECO:0000256" key="8">
    <source>
        <dbReference type="HAMAP-Rule" id="MF_00206"/>
    </source>
</evidence>
<gene>
    <name evidence="8 10" type="primary">lipA</name>
    <name evidence="10" type="ORF">DAY19_06835</name>
</gene>
<dbReference type="NCBIfam" id="NF004019">
    <property type="entry name" value="PRK05481.1"/>
    <property type="match status" value="1"/>
</dbReference>
<comment type="function">
    <text evidence="8">Catalyzes the radical-mediated insertion of two sulfur atoms into the C-6 and C-8 positions of the octanoyl moiety bound to the lipoyl domains of lipoate-dependent enzymes, thereby converting the octanoylated domains into lipoylated derivatives.</text>
</comment>
<dbReference type="Proteomes" id="UP000443582">
    <property type="component" value="Unassembled WGS sequence"/>
</dbReference>
<keyword evidence="11" id="KW-1185">Reference proteome</keyword>
<comment type="subcellular location">
    <subcellularLocation>
        <location evidence="8">Cytoplasm</location>
    </subcellularLocation>
</comment>
<keyword evidence="3 8" id="KW-0949">S-adenosyl-L-methionine</keyword>
<name>A0ABY0IFW7_9BACT</name>
<comment type="catalytic activity">
    <reaction evidence="7 8">
        <text>[[Fe-S] cluster scaffold protein carrying a second [4Fe-4S](2+) cluster] + N(6)-octanoyl-L-lysyl-[protein] + 2 oxidized [2Fe-2S]-[ferredoxin] + 2 S-adenosyl-L-methionine + 4 H(+) = [[Fe-S] cluster scaffold protein] + N(6)-[(R)-dihydrolipoyl]-L-lysyl-[protein] + 4 Fe(3+) + 2 hydrogen sulfide + 2 5'-deoxyadenosine + 2 L-methionine + 2 reduced [2Fe-2S]-[ferredoxin]</text>
        <dbReference type="Rhea" id="RHEA:16585"/>
        <dbReference type="Rhea" id="RHEA-COMP:9928"/>
        <dbReference type="Rhea" id="RHEA-COMP:10000"/>
        <dbReference type="Rhea" id="RHEA-COMP:10001"/>
        <dbReference type="Rhea" id="RHEA-COMP:10475"/>
        <dbReference type="Rhea" id="RHEA-COMP:14568"/>
        <dbReference type="Rhea" id="RHEA-COMP:14569"/>
        <dbReference type="ChEBI" id="CHEBI:15378"/>
        <dbReference type="ChEBI" id="CHEBI:17319"/>
        <dbReference type="ChEBI" id="CHEBI:29034"/>
        <dbReference type="ChEBI" id="CHEBI:29919"/>
        <dbReference type="ChEBI" id="CHEBI:33722"/>
        <dbReference type="ChEBI" id="CHEBI:33737"/>
        <dbReference type="ChEBI" id="CHEBI:33738"/>
        <dbReference type="ChEBI" id="CHEBI:57844"/>
        <dbReference type="ChEBI" id="CHEBI:59789"/>
        <dbReference type="ChEBI" id="CHEBI:78809"/>
        <dbReference type="ChEBI" id="CHEBI:83100"/>
        <dbReference type="EC" id="2.8.1.8"/>
    </reaction>
</comment>
<evidence type="ECO:0000256" key="7">
    <source>
        <dbReference type="ARBA" id="ARBA00047326"/>
    </source>
</evidence>
<comment type="cofactor">
    <cofactor evidence="8">
        <name>[4Fe-4S] cluster</name>
        <dbReference type="ChEBI" id="CHEBI:49883"/>
    </cofactor>
    <text evidence="8">Binds 2 [4Fe-4S] clusters per subunit. One cluster is coordinated with 3 cysteines and an exchangeable S-adenosyl-L-methionine.</text>
</comment>
<dbReference type="NCBIfam" id="TIGR00510">
    <property type="entry name" value="lipA"/>
    <property type="match status" value="1"/>
</dbReference>
<keyword evidence="6 8" id="KW-0411">Iron-sulfur</keyword>
<feature type="binding site" evidence="8">
    <location>
        <position position="85"/>
    </location>
    <ligand>
        <name>[4Fe-4S] cluster</name>
        <dbReference type="ChEBI" id="CHEBI:49883"/>
        <label>1</label>
    </ligand>
</feature>
<comment type="caution">
    <text evidence="10">The sequence shown here is derived from an EMBL/GenBank/DDBJ whole genome shotgun (WGS) entry which is preliminary data.</text>
</comment>
<feature type="binding site" evidence="8">
    <location>
        <position position="100"/>
    </location>
    <ligand>
        <name>[4Fe-4S] cluster</name>
        <dbReference type="ChEBI" id="CHEBI:49883"/>
        <label>2</label>
        <note>4Fe-4S-S-AdoMet</note>
    </ligand>
</feature>
<evidence type="ECO:0000256" key="1">
    <source>
        <dbReference type="ARBA" id="ARBA00022485"/>
    </source>
</evidence>
<keyword evidence="2 8" id="KW-0808">Transferase</keyword>
<dbReference type="RefSeq" id="WP_114706462.1">
    <property type="nucleotide sequence ID" value="NZ_QDKL01000002.1"/>
</dbReference>
<dbReference type="HAMAP" id="MF_00206">
    <property type="entry name" value="Lipoyl_synth"/>
    <property type="match status" value="1"/>
</dbReference>
<organism evidence="10 11">
    <name type="scientific">Halobacteriovorax vibrionivorans</name>
    <dbReference type="NCBI Taxonomy" id="2152716"/>
    <lineage>
        <taxon>Bacteria</taxon>
        <taxon>Pseudomonadati</taxon>
        <taxon>Bdellovibrionota</taxon>
        <taxon>Bacteriovoracia</taxon>
        <taxon>Bacteriovoracales</taxon>
        <taxon>Halobacteriovoraceae</taxon>
        <taxon>Halobacteriovorax</taxon>
    </lineage>
</organism>
<dbReference type="InterPro" id="IPR013785">
    <property type="entry name" value="Aldolase_TIM"/>
</dbReference>
<keyword evidence="5 8" id="KW-0408">Iron</keyword>
<keyword evidence="8" id="KW-0963">Cytoplasm</keyword>
<feature type="domain" description="Radical SAM core" evidence="9">
    <location>
        <begin position="86"/>
        <end position="304"/>
    </location>
</feature>
<dbReference type="InterPro" id="IPR003698">
    <property type="entry name" value="Lipoyl_synth"/>
</dbReference>
<dbReference type="Pfam" id="PF04055">
    <property type="entry name" value="Radical_SAM"/>
    <property type="match status" value="1"/>
</dbReference>
<feature type="binding site" evidence="8">
    <location>
        <position position="79"/>
    </location>
    <ligand>
        <name>[4Fe-4S] cluster</name>
        <dbReference type="ChEBI" id="CHEBI:49883"/>
        <label>1</label>
    </ligand>
</feature>
<feature type="binding site" evidence="8">
    <location>
        <position position="74"/>
    </location>
    <ligand>
        <name>[4Fe-4S] cluster</name>
        <dbReference type="ChEBI" id="CHEBI:49883"/>
        <label>1</label>
    </ligand>
</feature>
<dbReference type="Gene3D" id="3.20.20.70">
    <property type="entry name" value="Aldolase class I"/>
    <property type="match status" value="1"/>
</dbReference>
<evidence type="ECO:0000256" key="6">
    <source>
        <dbReference type="ARBA" id="ARBA00023014"/>
    </source>
</evidence>
<comment type="similarity">
    <text evidence="8">Belongs to the radical SAM superfamily. Lipoyl synthase family.</text>
</comment>
<dbReference type="GO" id="GO:0016992">
    <property type="term" value="F:lipoate synthase activity"/>
    <property type="evidence" value="ECO:0007669"/>
    <property type="project" value="UniProtKB-EC"/>
</dbReference>
<evidence type="ECO:0000313" key="10">
    <source>
        <dbReference type="EMBL" id="RZF21395.1"/>
    </source>
</evidence>
<dbReference type="EMBL" id="QDKL01000002">
    <property type="protein sequence ID" value="RZF21395.1"/>
    <property type="molecule type" value="Genomic_DNA"/>
</dbReference>
<protein>
    <recommendedName>
        <fullName evidence="8">Lipoyl synthase</fullName>
        <ecNumber evidence="8">2.8.1.8</ecNumber>
    </recommendedName>
    <alternativeName>
        <fullName evidence="8">Lip-syn</fullName>
        <shortName evidence="8">LS</shortName>
    </alternativeName>
    <alternativeName>
        <fullName evidence="8">Lipoate synthase</fullName>
    </alternativeName>
    <alternativeName>
        <fullName evidence="8">Lipoic acid synthase</fullName>
    </alternativeName>
    <alternativeName>
        <fullName evidence="8">Sulfur insertion protein LipA</fullName>
    </alternativeName>
</protein>
<dbReference type="PROSITE" id="PS51918">
    <property type="entry name" value="RADICAL_SAM"/>
    <property type="match status" value="1"/>
</dbReference>
<dbReference type="InterPro" id="IPR058240">
    <property type="entry name" value="rSAM_sf"/>
</dbReference>
<dbReference type="InterPro" id="IPR007197">
    <property type="entry name" value="rSAM"/>
</dbReference>
<evidence type="ECO:0000256" key="3">
    <source>
        <dbReference type="ARBA" id="ARBA00022691"/>
    </source>
</evidence>
<dbReference type="SMART" id="SM00729">
    <property type="entry name" value="Elp3"/>
    <property type="match status" value="1"/>
</dbReference>
<dbReference type="CDD" id="cd01335">
    <property type="entry name" value="Radical_SAM"/>
    <property type="match status" value="1"/>
</dbReference>
<proteinExistence type="inferred from homology"/>
<feature type="binding site" evidence="8">
    <location>
        <position position="104"/>
    </location>
    <ligand>
        <name>[4Fe-4S] cluster</name>
        <dbReference type="ChEBI" id="CHEBI:49883"/>
        <label>2</label>
        <note>4Fe-4S-S-AdoMet</note>
    </ligand>
</feature>
<evidence type="ECO:0000313" key="11">
    <source>
        <dbReference type="Proteomes" id="UP000443582"/>
    </source>
</evidence>
<dbReference type="SUPFAM" id="SSF102114">
    <property type="entry name" value="Radical SAM enzymes"/>
    <property type="match status" value="1"/>
</dbReference>
<dbReference type="NCBIfam" id="NF009544">
    <property type="entry name" value="PRK12928.1"/>
    <property type="match status" value="1"/>
</dbReference>
<dbReference type="PANTHER" id="PTHR10949">
    <property type="entry name" value="LIPOYL SYNTHASE"/>
    <property type="match status" value="1"/>
</dbReference>
<keyword evidence="1 8" id="KW-0004">4Fe-4S</keyword>
<dbReference type="SFLD" id="SFLDS00029">
    <property type="entry name" value="Radical_SAM"/>
    <property type="match status" value="1"/>
</dbReference>
<dbReference type="SFLD" id="SFLDG01058">
    <property type="entry name" value="lipoyl_synthase_like"/>
    <property type="match status" value="1"/>
</dbReference>
<keyword evidence="4 8" id="KW-0479">Metal-binding</keyword>
<feature type="binding site" evidence="8">
    <location>
        <position position="107"/>
    </location>
    <ligand>
        <name>[4Fe-4S] cluster</name>
        <dbReference type="ChEBI" id="CHEBI:49883"/>
        <label>2</label>
        <note>4Fe-4S-S-AdoMet</note>
    </ligand>
</feature>
<evidence type="ECO:0000256" key="4">
    <source>
        <dbReference type="ARBA" id="ARBA00022723"/>
    </source>
</evidence>
<dbReference type="EC" id="2.8.1.8" evidence="8"/>
<dbReference type="SFLD" id="SFLDF00271">
    <property type="entry name" value="lipoyl_synthase"/>
    <property type="match status" value="1"/>
</dbReference>
<reference evidence="11" key="1">
    <citation type="journal article" date="2019" name="Int. J. Syst. Evol. Microbiol.">
        <title>Halobacteriovorax valvorus sp. nov., a novel prokaryotic predator isolated from coastal seawater of China.</title>
        <authorList>
            <person name="Chen M.-X."/>
        </authorList>
    </citation>
    <scope>NUCLEOTIDE SEQUENCE [LARGE SCALE GENOMIC DNA]</scope>
    <source>
        <strain evidence="11">BL9</strain>
    </source>
</reference>
<evidence type="ECO:0000256" key="2">
    <source>
        <dbReference type="ARBA" id="ARBA00022679"/>
    </source>
</evidence>
<dbReference type="Pfam" id="PF16881">
    <property type="entry name" value="LIAS_N"/>
    <property type="match status" value="1"/>
</dbReference>
<dbReference type="InterPro" id="IPR006638">
    <property type="entry name" value="Elp3/MiaA/NifB-like_rSAM"/>
</dbReference>